<dbReference type="OrthoDB" id="9805577at2"/>
<feature type="transmembrane region" description="Helical" evidence="11">
    <location>
        <begin position="365"/>
        <end position="382"/>
    </location>
</feature>
<dbReference type="InterPro" id="IPR003855">
    <property type="entry name" value="K+_transporter"/>
</dbReference>
<evidence type="ECO:0000256" key="3">
    <source>
        <dbReference type="ARBA" id="ARBA00022475"/>
    </source>
</evidence>
<evidence type="ECO:0000313" key="14">
    <source>
        <dbReference type="EMBL" id="TDQ07398.1"/>
    </source>
</evidence>
<reference evidence="14 15" key="1">
    <citation type="submission" date="2019-03" db="EMBL/GenBank/DDBJ databases">
        <title>Genomic Encyclopedia of Archaeal and Bacterial Type Strains, Phase II (KMG-II): from individual species to whole genera.</title>
        <authorList>
            <person name="Goeker M."/>
        </authorList>
    </citation>
    <scope>NUCLEOTIDE SEQUENCE [LARGE SCALE GENOMIC DNA]</scope>
    <source>
        <strain evidence="14 15">DSM 19035</strain>
    </source>
</reference>
<keyword evidence="8 11" id="KW-1133">Transmembrane helix</keyword>
<keyword evidence="3 11" id="KW-1003">Cell membrane</keyword>
<feature type="domain" description="K+ potassium transporter integral membrane" evidence="12">
    <location>
        <begin position="16"/>
        <end position="453"/>
    </location>
</feature>
<feature type="transmembrane region" description="Helical" evidence="11">
    <location>
        <begin position="165"/>
        <end position="186"/>
    </location>
</feature>
<dbReference type="GO" id="GO:0005886">
    <property type="term" value="C:plasma membrane"/>
    <property type="evidence" value="ECO:0007669"/>
    <property type="project" value="UniProtKB-SubCell"/>
</dbReference>
<organism evidence="14 15">
    <name type="scientific">Pedobacter metabolipauper</name>
    <dbReference type="NCBI Taxonomy" id="425513"/>
    <lineage>
        <taxon>Bacteria</taxon>
        <taxon>Pseudomonadati</taxon>
        <taxon>Bacteroidota</taxon>
        <taxon>Sphingobacteriia</taxon>
        <taxon>Sphingobacteriales</taxon>
        <taxon>Sphingobacteriaceae</taxon>
        <taxon>Pedobacter</taxon>
    </lineage>
</organism>
<dbReference type="EMBL" id="SNYC01000006">
    <property type="protein sequence ID" value="TDQ07398.1"/>
    <property type="molecule type" value="Genomic_DNA"/>
</dbReference>
<feature type="domain" description="K+ potassium transporter C-terminal" evidence="13">
    <location>
        <begin position="473"/>
        <end position="628"/>
    </location>
</feature>
<feature type="transmembrane region" description="Helical" evidence="11">
    <location>
        <begin position="282"/>
        <end position="313"/>
    </location>
</feature>
<keyword evidence="7 11" id="KW-0630">Potassium</keyword>
<evidence type="ECO:0000256" key="11">
    <source>
        <dbReference type="HAMAP-Rule" id="MF_01522"/>
    </source>
</evidence>
<feature type="transmembrane region" description="Helical" evidence="11">
    <location>
        <begin position="414"/>
        <end position="438"/>
    </location>
</feature>
<keyword evidence="2 11" id="KW-0813">Transport</keyword>
<comment type="catalytic activity">
    <reaction evidence="11">
        <text>K(+)(in) + H(+)(in) = K(+)(out) + H(+)(out)</text>
        <dbReference type="Rhea" id="RHEA:28490"/>
        <dbReference type="ChEBI" id="CHEBI:15378"/>
        <dbReference type="ChEBI" id="CHEBI:29103"/>
    </reaction>
</comment>
<sequence length="650" mass="72880">MSSHKNLNTLSAGGLLVSLGIVYGDIGTSPLYTLKAIFNSVVVGGQSVNSDLVLGALSCIIWTLTLQTTLKYVVVTLKADNKGEGGIFSLYSLVRKNAKWLVVPAVIGGCALLADGIITPSITVTSAIEGLQMKFPAVSVIPIVLAIITLLFIIQQFGTDLVGKLFGPVMFLWFGTLGLLGLLFVVQDLSILHALNPYYAFKLIVNNPMALLILGGVFLCTTGAEALYSDMGHCGRKNIRISWIFVKVMLILNYLGQGVWALKHGNYNTSLNPFFEIVPPQYLLFMVALATCAAVIASQAMITGSFTLISEAVRLNLWPKVRINYPSNQKGQIYVPSINWILWAGCISIVLIFKSSGAMEGAYGLAINLTFLATTILIAAYMKRKKVPYYVILLFLVVYGVIELTFLVGNMAKFFHGGWVTVLIGSFLFTIMWSWYVARKIKNRFVKYVEIEDYFQIINELSSDISVPKYSSQLVYLTSANFKTEIESKIIYSIIQKEPKRADVYWLVHVDVVDEPYTRDYKVEFLIPGKLIRIDFKLGFRVEQRVNLLYRKVIEELVKNGEVDITSQYTSLNKHKIAGDFRFVLLEKHLSKFSKLSFYERTIMDYYFILKKLSLSEERSFGLDSSYVDVEKVPLIFVTPDDIELNRLPV</sequence>
<feature type="transmembrane region" description="Helical" evidence="11">
    <location>
        <begin position="333"/>
        <end position="353"/>
    </location>
</feature>
<dbReference type="Pfam" id="PF22776">
    <property type="entry name" value="K_trans_C"/>
    <property type="match status" value="1"/>
</dbReference>
<keyword evidence="5 11" id="KW-0812">Transmembrane</keyword>
<proteinExistence type="inferred from homology"/>
<comment type="similarity">
    <text evidence="11">Belongs to the HAK/KUP transporter (TC 2.A.72) family.</text>
</comment>
<evidence type="ECO:0000259" key="13">
    <source>
        <dbReference type="Pfam" id="PF22776"/>
    </source>
</evidence>
<feature type="transmembrane region" description="Helical" evidence="11">
    <location>
        <begin position="52"/>
        <end position="74"/>
    </location>
</feature>
<evidence type="ECO:0000256" key="1">
    <source>
        <dbReference type="ARBA" id="ARBA00004141"/>
    </source>
</evidence>
<dbReference type="InterPro" id="IPR053952">
    <property type="entry name" value="K_trans_C"/>
</dbReference>
<evidence type="ECO:0000256" key="5">
    <source>
        <dbReference type="ARBA" id="ARBA00022692"/>
    </source>
</evidence>
<evidence type="ECO:0000259" key="12">
    <source>
        <dbReference type="Pfam" id="PF02705"/>
    </source>
</evidence>
<evidence type="ECO:0000256" key="6">
    <source>
        <dbReference type="ARBA" id="ARBA00022847"/>
    </source>
</evidence>
<feature type="transmembrane region" description="Helical" evidence="11">
    <location>
        <begin position="198"/>
        <end position="220"/>
    </location>
</feature>
<dbReference type="RefSeq" id="WP_133577374.1">
    <property type="nucleotide sequence ID" value="NZ_SNYC01000006.1"/>
</dbReference>
<dbReference type="Pfam" id="PF02705">
    <property type="entry name" value="K_trans"/>
    <property type="match status" value="1"/>
</dbReference>
<comment type="subcellular location">
    <subcellularLocation>
        <location evidence="11">Cell membrane</location>
        <topology evidence="11">Multi-pass membrane protein</topology>
    </subcellularLocation>
    <subcellularLocation>
        <location evidence="1">Membrane</location>
        <topology evidence="1">Multi-pass membrane protein</topology>
    </subcellularLocation>
</comment>
<feature type="transmembrane region" description="Helical" evidence="11">
    <location>
        <begin position="241"/>
        <end position="262"/>
    </location>
</feature>
<dbReference type="InterPro" id="IPR023051">
    <property type="entry name" value="Kup"/>
</dbReference>
<dbReference type="PANTHER" id="PTHR30540">
    <property type="entry name" value="OSMOTIC STRESS POTASSIUM TRANSPORTER"/>
    <property type="match status" value="1"/>
</dbReference>
<evidence type="ECO:0000256" key="7">
    <source>
        <dbReference type="ARBA" id="ARBA00022958"/>
    </source>
</evidence>
<evidence type="ECO:0000256" key="9">
    <source>
        <dbReference type="ARBA" id="ARBA00023065"/>
    </source>
</evidence>
<feature type="transmembrane region" description="Helical" evidence="11">
    <location>
        <begin position="100"/>
        <end position="123"/>
    </location>
</feature>
<keyword evidence="6 11" id="KW-0769">Symport</keyword>
<name>A0A4R6SS89_9SPHI</name>
<evidence type="ECO:0000256" key="8">
    <source>
        <dbReference type="ARBA" id="ARBA00022989"/>
    </source>
</evidence>
<dbReference type="GO" id="GO:0015079">
    <property type="term" value="F:potassium ion transmembrane transporter activity"/>
    <property type="evidence" value="ECO:0007669"/>
    <property type="project" value="UniProtKB-UniRule"/>
</dbReference>
<keyword evidence="9 11" id="KW-0406">Ion transport</keyword>
<dbReference type="Proteomes" id="UP000295620">
    <property type="component" value="Unassembled WGS sequence"/>
</dbReference>
<evidence type="ECO:0000256" key="2">
    <source>
        <dbReference type="ARBA" id="ARBA00022448"/>
    </source>
</evidence>
<comment type="function">
    <text evidence="11">Transport of potassium into the cell. Likely operates as a K(+):H(+) symporter.</text>
</comment>
<dbReference type="InterPro" id="IPR053951">
    <property type="entry name" value="K_trans_N"/>
</dbReference>
<dbReference type="AlphaFoldDB" id="A0A4R6SS89"/>
<feature type="transmembrane region" description="Helical" evidence="11">
    <location>
        <begin position="389"/>
        <end position="408"/>
    </location>
</feature>
<evidence type="ECO:0000256" key="10">
    <source>
        <dbReference type="ARBA" id="ARBA00023136"/>
    </source>
</evidence>
<dbReference type="GO" id="GO:0015293">
    <property type="term" value="F:symporter activity"/>
    <property type="evidence" value="ECO:0007669"/>
    <property type="project" value="UniProtKB-UniRule"/>
</dbReference>
<evidence type="ECO:0000313" key="15">
    <source>
        <dbReference type="Proteomes" id="UP000295620"/>
    </source>
</evidence>
<accession>A0A4R6SS89</accession>
<keyword evidence="10 11" id="KW-0472">Membrane</keyword>
<comment type="caution">
    <text evidence="14">The sequence shown here is derived from an EMBL/GenBank/DDBJ whole genome shotgun (WGS) entry which is preliminary data.</text>
</comment>
<keyword evidence="4 11" id="KW-0633">Potassium transport</keyword>
<keyword evidence="15" id="KW-1185">Reference proteome</keyword>
<dbReference type="PANTHER" id="PTHR30540:SF83">
    <property type="entry name" value="K+ POTASSIUM TRANSPORTER"/>
    <property type="match status" value="1"/>
</dbReference>
<evidence type="ECO:0000256" key="4">
    <source>
        <dbReference type="ARBA" id="ARBA00022538"/>
    </source>
</evidence>
<dbReference type="HAMAP" id="MF_01522">
    <property type="entry name" value="Kup"/>
    <property type="match status" value="1"/>
</dbReference>
<gene>
    <name evidence="11" type="primary">kup</name>
    <name evidence="14" type="ORF">ATK78_3519</name>
</gene>
<protein>
    <recommendedName>
        <fullName evidence="11">Probable potassium transport system protein Kup</fullName>
    </recommendedName>
</protein>
<feature type="transmembrane region" description="Helical" evidence="11">
    <location>
        <begin position="135"/>
        <end position="153"/>
    </location>
</feature>